<dbReference type="AlphaFoldDB" id="C5FQR5"/>
<organism evidence="1 2">
    <name type="scientific">Arthroderma otae (strain ATCC MYA-4605 / CBS 113480)</name>
    <name type="common">Microsporum canis</name>
    <dbReference type="NCBI Taxonomy" id="554155"/>
    <lineage>
        <taxon>Eukaryota</taxon>
        <taxon>Fungi</taxon>
        <taxon>Dikarya</taxon>
        <taxon>Ascomycota</taxon>
        <taxon>Pezizomycotina</taxon>
        <taxon>Eurotiomycetes</taxon>
        <taxon>Eurotiomycetidae</taxon>
        <taxon>Onygenales</taxon>
        <taxon>Arthrodermataceae</taxon>
        <taxon>Microsporum</taxon>
    </lineage>
</organism>
<accession>C5FQR5</accession>
<reference evidence="2" key="1">
    <citation type="journal article" date="2012" name="MBio">
        <title>Comparative genome analysis of Trichophyton rubrum and related dermatophytes reveals candidate genes involved in infection.</title>
        <authorList>
            <person name="Martinez D.A."/>
            <person name="Oliver B.G."/>
            <person name="Graeser Y."/>
            <person name="Goldberg J.M."/>
            <person name="Li W."/>
            <person name="Martinez-Rossi N.M."/>
            <person name="Monod M."/>
            <person name="Shelest E."/>
            <person name="Barton R.C."/>
            <person name="Birch E."/>
            <person name="Brakhage A.A."/>
            <person name="Chen Z."/>
            <person name="Gurr S.J."/>
            <person name="Heiman D."/>
            <person name="Heitman J."/>
            <person name="Kosti I."/>
            <person name="Rossi A."/>
            <person name="Saif S."/>
            <person name="Samalova M."/>
            <person name="Saunders C.W."/>
            <person name="Shea T."/>
            <person name="Summerbell R.C."/>
            <person name="Xu J."/>
            <person name="Young S."/>
            <person name="Zeng Q."/>
            <person name="Birren B.W."/>
            <person name="Cuomo C.A."/>
            <person name="White T.C."/>
        </authorList>
    </citation>
    <scope>NUCLEOTIDE SEQUENCE [LARGE SCALE GENOMIC DNA]</scope>
    <source>
        <strain evidence="2">ATCC MYA-4605 / CBS 113480</strain>
    </source>
</reference>
<sequence>MGTRGLWNLHFAGKWYRFHDRKSRICSPHEPGIVRRIQSIVASLDDLKGWEPVPFPSPLPSNLDYVYTIDVDAGTLTITRWESVDAVLQPFPRQIKLSCLDESHGLTLDSLERAPSEVSALTDSEAVSIPGVKVELQGLDIRPGPPTPLNELQFRVSLDFCFVWRAFIDDPTSWRYPSMGFNTLAIGLLRIAAWDLEVSSDTEIDYPVNGVTFPRWEAPQADVFWFHGYLVVLHATINTDVSLLAAISKAQSFLRLSHKDTAHLIILSLRHVAFVEISSRLSFAEPCSIFVLLEGILGPEGAARVWSANGNPGSRSWILHPQGRTDTVTSFLYFPRTVLLNDSAASGSITANF</sequence>
<name>C5FQR5_ARTOC</name>
<dbReference type="HOGENOM" id="CLU_042697_0_0_1"/>
<dbReference type="EMBL" id="DS995704">
    <property type="protein sequence ID" value="EEQ32218.1"/>
    <property type="molecule type" value="Genomic_DNA"/>
</dbReference>
<gene>
    <name evidence="1" type="ORF">MCYG_05037</name>
</gene>
<dbReference type="OrthoDB" id="4175784at2759"/>
<evidence type="ECO:0000313" key="2">
    <source>
        <dbReference type="Proteomes" id="UP000002035"/>
    </source>
</evidence>
<dbReference type="GeneID" id="9226155"/>
<dbReference type="eggNOG" id="ENOG502RNUB">
    <property type="taxonomic scope" value="Eukaryota"/>
</dbReference>
<dbReference type="RefSeq" id="XP_002847300.1">
    <property type="nucleotide sequence ID" value="XM_002847254.1"/>
</dbReference>
<proteinExistence type="predicted"/>
<dbReference type="VEuPathDB" id="FungiDB:MCYG_05037"/>
<dbReference type="Proteomes" id="UP000002035">
    <property type="component" value="Unassembled WGS sequence"/>
</dbReference>
<protein>
    <submittedName>
        <fullName evidence="1">Uncharacterized protein</fullName>
    </submittedName>
</protein>
<evidence type="ECO:0000313" key="1">
    <source>
        <dbReference type="EMBL" id="EEQ32218.1"/>
    </source>
</evidence>
<dbReference type="OMA" id="PMNELQG"/>
<keyword evidence="2" id="KW-1185">Reference proteome</keyword>